<protein>
    <recommendedName>
        <fullName evidence="4">ATPase</fullName>
    </recommendedName>
</protein>
<proteinExistence type="predicted"/>
<evidence type="ECO:0000313" key="3">
    <source>
        <dbReference type="Proteomes" id="UP000595205"/>
    </source>
</evidence>
<feature type="transmembrane region" description="Helical" evidence="1">
    <location>
        <begin position="20"/>
        <end position="41"/>
    </location>
</feature>
<reference evidence="2 3" key="1">
    <citation type="submission" date="2020-12" db="EMBL/GenBank/DDBJ databases">
        <title>Genome sequence of clinical Mycobacterium intracellulare strains.</title>
        <authorList>
            <person name="Tateishi Y."/>
            <person name="Matsumoto S."/>
            <person name="Fukushima Y."/>
            <person name="Nakajima C."/>
            <person name="Suzuki Y."/>
        </authorList>
    </citation>
    <scope>NUCLEOTIDE SEQUENCE [LARGE SCALE GENOMIC DNA]</scope>
    <source>
        <strain evidence="2 3">M018</strain>
    </source>
</reference>
<organism evidence="2 3">
    <name type="scientific">Mycobacterium intracellulare</name>
    <dbReference type="NCBI Taxonomy" id="1767"/>
    <lineage>
        <taxon>Bacteria</taxon>
        <taxon>Bacillati</taxon>
        <taxon>Actinomycetota</taxon>
        <taxon>Actinomycetes</taxon>
        <taxon>Mycobacteriales</taxon>
        <taxon>Mycobacteriaceae</taxon>
        <taxon>Mycobacterium</taxon>
        <taxon>Mycobacterium avium complex (MAC)</taxon>
    </lineage>
</organism>
<sequence length="244" mass="26116">MTEMRQLHIYDCALMDKLPLRVILATMLVAGALAVALVVVIPAHGEPETCPAMCDRIPNTAWIDQRAVPLDAVYHWPALAGQAVQTTGSAPGPRFRFEELCATPATARDPRDSAVSARSTVQHPDGQWQLQAQILHWRGDTARGGEIAAEAFRSAVAALRSCQQRAPQQSPSLTSDDTNRMAAVISGPVVMHTYLFAHPASSTVSEVTLWSTSPPQAPWPAMADDPVLGAMGAPLCEAYIASCP</sequence>
<evidence type="ECO:0000313" key="2">
    <source>
        <dbReference type="EMBL" id="BCO97867.1"/>
    </source>
</evidence>
<dbReference type="RefSeq" id="WP_179300126.1">
    <property type="nucleotide sequence ID" value="NZ_AP024244.1"/>
</dbReference>
<dbReference type="Proteomes" id="UP000595205">
    <property type="component" value="Chromosome"/>
</dbReference>
<name>A0A7R7MSG4_MYCIT</name>
<keyword evidence="1" id="KW-0472">Membrane</keyword>
<evidence type="ECO:0000256" key="1">
    <source>
        <dbReference type="SAM" id="Phobius"/>
    </source>
</evidence>
<evidence type="ECO:0008006" key="4">
    <source>
        <dbReference type="Google" id="ProtNLM"/>
    </source>
</evidence>
<gene>
    <name evidence="2" type="ORF">MINTM018_06370</name>
</gene>
<dbReference type="AlphaFoldDB" id="A0A7R7MSG4"/>
<keyword evidence="1" id="KW-1133">Transmembrane helix</keyword>
<dbReference type="GeneID" id="77303886"/>
<keyword evidence="1" id="KW-0812">Transmembrane</keyword>
<dbReference type="EMBL" id="AP024255">
    <property type="protein sequence ID" value="BCO97867.1"/>
    <property type="molecule type" value="Genomic_DNA"/>
</dbReference>
<accession>A0A7R7MSG4</accession>